<dbReference type="OrthoDB" id="7861420at2"/>
<dbReference type="InterPro" id="IPR036365">
    <property type="entry name" value="PGBD-like_sf"/>
</dbReference>
<evidence type="ECO:0000313" key="3">
    <source>
        <dbReference type="Proteomes" id="UP000018780"/>
    </source>
</evidence>
<evidence type="ECO:0000313" key="2">
    <source>
        <dbReference type="EMBL" id="AHD00269.1"/>
    </source>
</evidence>
<accession>V9VRG6</accession>
<dbReference type="AlphaFoldDB" id="V9VRG6"/>
<dbReference type="InterPro" id="IPR036366">
    <property type="entry name" value="PGBDSf"/>
</dbReference>
<feature type="domain" description="Peptidoglycan binding-like" evidence="1">
    <location>
        <begin position="114"/>
        <end position="153"/>
    </location>
</feature>
<evidence type="ECO:0000259" key="1">
    <source>
        <dbReference type="Pfam" id="PF01471"/>
    </source>
</evidence>
<dbReference type="HOGENOM" id="CLU_099428_0_0_5"/>
<dbReference type="SUPFAM" id="SSF47090">
    <property type="entry name" value="PGBD-like"/>
    <property type="match status" value="1"/>
</dbReference>
<dbReference type="Proteomes" id="UP000018780">
    <property type="component" value="Chromosome"/>
</dbReference>
<reference evidence="2 3" key="1">
    <citation type="submission" date="2013-09" db="EMBL/GenBank/DDBJ databases">
        <authorList>
            <consortium name="DOE Joint Genome Institute"/>
            <person name="Klenk H.-P."/>
            <person name="Huntemann M."/>
            <person name="Han J."/>
            <person name="Chen A."/>
            <person name="Kyrpides N."/>
            <person name="Mavromatis K."/>
            <person name="Markowitz V."/>
            <person name="Palaniappan K."/>
            <person name="Ivanova N."/>
            <person name="Schaumberg A."/>
            <person name="Pati A."/>
            <person name="Liolios K."/>
            <person name="Nordberg H.P."/>
            <person name="Cantor M.N."/>
            <person name="Hua S.X."/>
            <person name="Woyke T."/>
        </authorList>
    </citation>
    <scope>NUCLEOTIDE SEQUENCE [LARGE SCALE GENOMIC DNA]</scope>
    <source>
        <strain evidence="2 3">DSM 14336</strain>
    </source>
</reference>
<dbReference type="InterPro" id="IPR002477">
    <property type="entry name" value="Peptidoglycan-bd-like"/>
</dbReference>
<organism evidence="2 3">
    <name type="scientific">Leisingera methylohalidivorans DSM 14336</name>
    <dbReference type="NCBI Taxonomy" id="999552"/>
    <lineage>
        <taxon>Bacteria</taxon>
        <taxon>Pseudomonadati</taxon>
        <taxon>Pseudomonadota</taxon>
        <taxon>Alphaproteobacteria</taxon>
        <taxon>Rhodobacterales</taxon>
        <taxon>Roseobacteraceae</taxon>
        <taxon>Leisingera</taxon>
    </lineage>
</organism>
<protein>
    <recommendedName>
        <fullName evidence="1">Peptidoglycan binding-like domain-containing protein</fullName>
    </recommendedName>
</protein>
<dbReference type="PATRIC" id="fig|999552.6.peg.1127"/>
<dbReference type="Pfam" id="PF01471">
    <property type="entry name" value="PG_binding_1"/>
    <property type="match status" value="1"/>
</dbReference>
<dbReference type="KEGG" id="lmd:METH_05600"/>
<gene>
    <name evidence="2" type="ORF">METH_05600</name>
</gene>
<sequence>MTPSIFETSRRVWPGLLLAVLAACVQPPPGGDVSRAGRYAPPGAPPGTCWSKHISPAVIETVTSQVQAQPAQTDSSGRVTRPAVFRTETRQQIVQPRQKHWIEIPCPAMMTPDFIRTLQRALAVRGIYRGPVHGQMDAATRTAVQRYQAPLGLDSGTLTLTSARRLGLIAVAG</sequence>
<dbReference type="RefSeq" id="WP_024089407.1">
    <property type="nucleotide sequence ID" value="NC_023135.1"/>
</dbReference>
<proteinExistence type="predicted"/>
<keyword evidence="3" id="KW-1185">Reference proteome</keyword>
<dbReference type="Gene3D" id="1.10.101.10">
    <property type="entry name" value="PGBD-like superfamily/PGBD"/>
    <property type="match status" value="1"/>
</dbReference>
<name>V9VRG6_9RHOB</name>
<dbReference type="STRING" id="999552.METH_05600"/>
<dbReference type="EMBL" id="CP006773">
    <property type="protein sequence ID" value="AHD00269.1"/>
    <property type="molecule type" value="Genomic_DNA"/>
</dbReference>